<dbReference type="InterPro" id="IPR001455">
    <property type="entry name" value="TusA-like"/>
</dbReference>
<organism evidence="2 3">
    <name type="scientific">Actinobacillus ureae ATCC 25976</name>
    <dbReference type="NCBI Taxonomy" id="887324"/>
    <lineage>
        <taxon>Bacteria</taxon>
        <taxon>Pseudomonadati</taxon>
        <taxon>Pseudomonadota</taxon>
        <taxon>Gammaproteobacteria</taxon>
        <taxon>Pasteurellales</taxon>
        <taxon>Pasteurellaceae</taxon>
        <taxon>Actinobacillus</taxon>
    </lineage>
</organism>
<dbReference type="Gene3D" id="3.30.110.40">
    <property type="entry name" value="TusA-like domain"/>
    <property type="match status" value="1"/>
</dbReference>
<dbReference type="CDD" id="cd00291">
    <property type="entry name" value="SirA_YedF_YeeD"/>
    <property type="match status" value="1"/>
</dbReference>
<proteinExistence type="predicted"/>
<keyword evidence="3" id="KW-1185">Reference proteome</keyword>
<dbReference type="Proteomes" id="UP000005467">
    <property type="component" value="Unassembled WGS sequence"/>
</dbReference>
<dbReference type="Pfam" id="PF01206">
    <property type="entry name" value="TusA"/>
    <property type="match status" value="1"/>
</dbReference>
<sequence length="73" mass="8320">MNLYQLDLTAYSCPLPLLMVKKALAQLPQHATLVIYLNMESSADDFALLREQYGYQWLGCQNDGARQVITIKK</sequence>
<gene>
    <name evidence="2" type="ORF">HMPREF0027_1277</name>
</gene>
<comment type="caution">
    <text evidence="2">The sequence shown here is derived from an EMBL/GenBank/DDBJ whole genome shotgun (WGS) entry which is preliminary data.</text>
</comment>
<dbReference type="SUPFAM" id="SSF64307">
    <property type="entry name" value="SirA-like"/>
    <property type="match status" value="1"/>
</dbReference>
<dbReference type="InterPro" id="IPR036868">
    <property type="entry name" value="TusA-like_sf"/>
</dbReference>
<protein>
    <recommendedName>
        <fullName evidence="1">UPF0033 domain-containing protein</fullName>
    </recommendedName>
</protein>
<dbReference type="HOGENOM" id="CLU_165255_3_0_6"/>
<feature type="domain" description="UPF0033" evidence="1">
    <location>
        <begin position="5"/>
        <end position="73"/>
    </location>
</feature>
<evidence type="ECO:0000259" key="1">
    <source>
        <dbReference type="Pfam" id="PF01206"/>
    </source>
</evidence>
<evidence type="ECO:0000313" key="3">
    <source>
        <dbReference type="Proteomes" id="UP000005467"/>
    </source>
</evidence>
<dbReference type="RefSeq" id="WP_005622972.1">
    <property type="nucleotide sequence ID" value="NZ_GL831080.1"/>
</dbReference>
<evidence type="ECO:0000313" key="2">
    <source>
        <dbReference type="EMBL" id="EFX91674.1"/>
    </source>
</evidence>
<dbReference type="EMBL" id="AEVG01000092">
    <property type="protein sequence ID" value="EFX91674.1"/>
    <property type="molecule type" value="Genomic_DNA"/>
</dbReference>
<reference evidence="2 3" key="1">
    <citation type="submission" date="2011-01" db="EMBL/GenBank/DDBJ databases">
        <authorList>
            <person name="Muzny D."/>
            <person name="Qin X."/>
            <person name="Deng J."/>
            <person name="Jiang H."/>
            <person name="Liu Y."/>
            <person name="Qu J."/>
            <person name="Song X.-Z."/>
            <person name="Zhang L."/>
            <person name="Thornton R."/>
            <person name="Coyle M."/>
            <person name="Francisco L."/>
            <person name="Jackson L."/>
            <person name="Javaid M."/>
            <person name="Korchina V."/>
            <person name="Kovar C."/>
            <person name="Mata R."/>
            <person name="Mathew T."/>
            <person name="Ngo R."/>
            <person name="Nguyen L."/>
            <person name="Nguyen N."/>
            <person name="Okwuonu G."/>
            <person name="Ongeri F."/>
            <person name="Pham C."/>
            <person name="Simmons D."/>
            <person name="Wilczek-Boney K."/>
            <person name="Hale W."/>
            <person name="Jakkamsetti A."/>
            <person name="Pham P."/>
            <person name="Ruth R."/>
            <person name="San Lucas F."/>
            <person name="Warren J."/>
            <person name="Zhang J."/>
            <person name="Zhao Z."/>
            <person name="Zhou C."/>
            <person name="Zhu D."/>
            <person name="Lee S."/>
            <person name="Bess C."/>
            <person name="Blankenburg K."/>
            <person name="Forbes L."/>
            <person name="Fu Q."/>
            <person name="Gubbala S."/>
            <person name="Hirani K."/>
            <person name="Jayaseelan J.C."/>
            <person name="Lara F."/>
            <person name="Munidasa M."/>
            <person name="Palculict T."/>
            <person name="Patil S."/>
            <person name="Pu L.-L."/>
            <person name="Saada N."/>
            <person name="Tang L."/>
            <person name="Weissenberger G."/>
            <person name="Zhu Y."/>
            <person name="Hemphill L."/>
            <person name="Shang Y."/>
            <person name="Youmans B."/>
            <person name="Ayvaz T."/>
            <person name="Ross M."/>
            <person name="Santibanez J."/>
            <person name="Aqrawi P."/>
            <person name="Gross S."/>
            <person name="Joshi V."/>
            <person name="Fowler G."/>
            <person name="Nazareth L."/>
            <person name="Reid J."/>
            <person name="Worley K."/>
            <person name="Petrosino J."/>
            <person name="Highlander S."/>
            <person name="Gibbs R."/>
        </authorList>
    </citation>
    <scope>NUCLEOTIDE SEQUENCE [LARGE SCALE GENOMIC DNA]</scope>
    <source>
        <strain evidence="2 3">ATCC 25976</strain>
    </source>
</reference>
<dbReference type="AlphaFoldDB" id="E8KHG0"/>
<name>E8KHG0_9PAST</name>
<accession>E8KHG0</accession>